<comment type="function">
    <text evidence="8">Digests double-stranded RNA. Involved in the processing of primary rRNA transcript to yield the immediate precursors to the large and small rRNAs (23S and 16S). Processes some mRNAs, and tRNAs when they are encoded in the rRNA operon. Processes pre-crRNA and tracrRNA of type II CRISPR loci if present in the organism.</text>
</comment>
<dbReference type="EC" id="3.1.26.3" evidence="8"/>
<evidence type="ECO:0000256" key="7">
    <source>
        <dbReference type="ARBA" id="ARBA00022884"/>
    </source>
</evidence>
<dbReference type="EMBL" id="JADKMY010000001">
    <property type="protein sequence ID" value="MBF4553377.1"/>
    <property type="molecule type" value="Genomic_DNA"/>
</dbReference>
<sequence length="257" mass="28058">MARKRRLTGEAALEAAYSKTDHAPLLEAWGVTLSDDMLRLALTHRSFAHENENLPHNERLEFLGDAVLGVSVAEQLYREFPTRPESDLSKMRAGVVNMYALADVARELGMGPYILLGRGEMHTNGSDKHSILSDTVEAILGAIYLEHGFEKARETILRIFASRITNAPSTGLNMDWKTVLLEKLSDMKLLLPSYETSASGPEHSQTFSSELKVGENLQTAGTGRTKKEAEHAAAKAMVELLNGPAPQAQKASGKATS</sequence>
<feature type="active site" evidence="8">
    <location>
        <position position="65"/>
    </location>
</feature>
<feature type="binding site" evidence="8">
    <location>
        <position position="134"/>
    </location>
    <ligand>
        <name>Mg(2+)</name>
        <dbReference type="ChEBI" id="CHEBI:18420"/>
    </ligand>
</feature>
<feature type="active site" evidence="8">
    <location>
        <position position="137"/>
    </location>
</feature>
<evidence type="ECO:0000313" key="11">
    <source>
        <dbReference type="EMBL" id="MBF4553377.1"/>
    </source>
</evidence>
<dbReference type="HAMAP" id="MF_00104">
    <property type="entry name" value="RNase_III"/>
    <property type="match status" value="1"/>
</dbReference>
<organism evidence="11 12">
    <name type="scientific">Corynebacterium suicordis DSM 45110</name>
    <dbReference type="NCBI Taxonomy" id="1121369"/>
    <lineage>
        <taxon>Bacteria</taxon>
        <taxon>Bacillati</taxon>
        <taxon>Actinomycetota</taxon>
        <taxon>Actinomycetes</taxon>
        <taxon>Mycobacteriales</taxon>
        <taxon>Corynebacteriaceae</taxon>
        <taxon>Corynebacterium</taxon>
    </lineage>
</organism>
<dbReference type="Gene3D" id="3.30.160.20">
    <property type="match status" value="1"/>
</dbReference>
<keyword evidence="12" id="KW-1185">Reference proteome</keyword>
<proteinExistence type="inferred from homology"/>
<keyword evidence="7 8" id="KW-0694">RNA-binding</keyword>
<evidence type="ECO:0000256" key="2">
    <source>
        <dbReference type="ARBA" id="ARBA00010183"/>
    </source>
</evidence>
<keyword evidence="8" id="KW-0698">rRNA processing</keyword>
<evidence type="ECO:0000256" key="5">
    <source>
        <dbReference type="ARBA" id="ARBA00022759"/>
    </source>
</evidence>
<dbReference type="SMART" id="SM00358">
    <property type="entry name" value="DSRM"/>
    <property type="match status" value="1"/>
</dbReference>
<dbReference type="NCBIfam" id="TIGR02191">
    <property type="entry name" value="RNaseIII"/>
    <property type="match status" value="1"/>
</dbReference>
<keyword evidence="8" id="KW-0699">rRNA-binding</keyword>
<dbReference type="Proteomes" id="UP000635902">
    <property type="component" value="Unassembled WGS sequence"/>
</dbReference>
<dbReference type="PROSITE" id="PS50142">
    <property type="entry name" value="RNASE_3_2"/>
    <property type="match status" value="1"/>
</dbReference>
<feature type="domain" description="DRBM" evidence="9">
    <location>
        <begin position="175"/>
        <end position="243"/>
    </location>
</feature>
<dbReference type="CDD" id="cd00593">
    <property type="entry name" value="RIBOc"/>
    <property type="match status" value="1"/>
</dbReference>
<dbReference type="SUPFAM" id="SSF54768">
    <property type="entry name" value="dsRNA-binding domain-like"/>
    <property type="match status" value="1"/>
</dbReference>
<dbReference type="Pfam" id="PF00035">
    <property type="entry name" value="dsrm"/>
    <property type="match status" value="1"/>
</dbReference>
<evidence type="ECO:0000259" key="9">
    <source>
        <dbReference type="PROSITE" id="PS50137"/>
    </source>
</evidence>
<evidence type="ECO:0000256" key="6">
    <source>
        <dbReference type="ARBA" id="ARBA00022801"/>
    </source>
</evidence>
<dbReference type="InterPro" id="IPR036389">
    <property type="entry name" value="RNase_III_sf"/>
</dbReference>
<keyword evidence="8" id="KW-0479">Metal-binding</keyword>
<keyword evidence="6 8" id="KW-0378">Hydrolase</keyword>
<dbReference type="PROSITE" id="PS50137">
    <property type="entry name" value="DS_RBD"/>
    <property type="match status" value="1"/>
</dbReference>
<keyword evidence="5 8" id="KW-0255">Endonuclease</keyword>
<comment type="similarity">
    <text evidence="2">Belongs to the ribonuclease III family.</text>
</comment>
<evidence type="ECO:0000256" key="8">
    <source>
        <dbReference type="HAMAP-Rule" id="MF_00104"/>
    </source>
</evidence>
<name>A0ABR9ZL86_9CORY</name>
<dbReference type="PROSITE" id="PS00517">
    <property type="entry name" value="RNASE_3_1"/>
    <property type="match status" value="1"/>
</dbReference>
<dbReference type="InterPro" id="IPR000999">
    <property type="entry name" value="RNase_III_dom"/>
</dbReference>
<evidence type="ECO:0000256" key="1">
    <source>
        <dbReference type="ARBA" id="ARBA00000109"/>
    </source>
</evidence>
<dbReference type="PANTHER" id="PTHR11207:SF0">
    <property type="entry name" value="RIBONUCLEASE 3"/>
    <property type="match status" value="1"/>
</dbReference>
<keyword evidence="8" id="KW-0819">tRNA processing</keyword>
<keyword evidence="3 8" id="KW-0507">mRNA processing</keyword>
<comment type="cofactor">
    <cofactor evidence="8">
        <name>Mg(2+)</name>
        <dbReference type="ChEBI" id="CHEBI:18420"/>
    </cofactor>
</comment>
<keyword evidence="8" id="KW-0460">Magnesium</keyword>
<feature type="binding site" evidence="8">
    <location>
        <position position="61"/>
    </location>
    <ligand>
        <name>Mg(2+)</name>
        <dbReference type="ChEBI" id="CHEBI:18420"/>
    </ligand>
</feature>
<accession>A0ABR9ZL86</accession>
<dbReference type="SUPFAM" id="SSF69065">
    <property type="entry name" value="RNase III domain-like"/>
    <property type="match status" value="1"/>
</dbReference>
<gene>
    <name evidence="8" type="primary">rnc</name>
    <name evidence="11" type="ORF">IRY30_04690</name>
</gene>
<comment type="subunit">
    <text evidence="8">Homodimer.</text>
</comment>
<dbReference type="PANTHER" id="PTHR11207">
    <property type="entry name" value="RIBONUCLEASE III"/>
    <property type="match status" value="1"/>
</dbReference>
<dbReference type="Pfam" id="PF14622">
    <property type="entry name" value="Ribonucleas_3_3"/>
    <property type="match status" value="1"/>
</dbReference>
<feature type="binding site" evidence="8">
    <location>
        <position position="137"/>
    </location>
    <ligand>
        <name>Mg(2+)</name>
        <dbReference type="ChEBI" id="CHEBI:18420"/>
    </ligand>
</feature>
<protein>
    <recommendedName>
        <fullName evidence="8">Ribonuclease 3</fullName>
        <ecNumber evidence="8">3.1.26.3</ecNumber>
    </recommendedName>
    <alternativeName>
        <fullName evidence="8">Ribonuclease III</fullName>
        <shortName evidence="8">RNase III</shortName>
    </alternativeName>
</protein>
<evidence type="ECO:0000313" key="12">
    <source>
        <dbReference type="Proteomes" id="UP000635902"/>
    </source>
</evidence>
<evidence type="ECO:0000256" key="3">
    <source>
        <dbReference type="ARBA" id="ARBA00022664"/>
    </source>
</evidence>
<dbReference type="GO" id="GO:0004525">
    <property type="term" value="F:ribonuclease III activity"/>
    <property type="evidence" value="ECO:0007669"/>
    <property type="project" value="UniProtKB-EC"/>
</dbReference>
<evidence type="ECO:0000256" key="4">
    <source>
        <dbReference type="ARBA" id="ARBA00022722"/>
    </source>
</evidence>
<dbReference type="RefSeq" id="WP_194556194.1">
    <property type="nucleotide sequence ID" value="NZ_JADKMY010000001.1"/>
</dbReference>
<comment type="subcellular location">
    <subcellularLocation>
        <location evidence="8">Cytoplasm</location>
    </subcellularLocation>
</comment>
<evidence type="ECO:0000259" key="10">
    <source>
        <dbReference type="PROSITE" id="PS50142"/>
    </source>
</evidence>
<dbReference type="SMART" id="SM00535">
    <property type="entry name" value="RIBOc"/>
    <property type="match status" value="1"/>
</dbReference>
<dbReference type="InterPro" id="IPR014720">
    <property type="entry name" value="dsRBD_dom"/>
</dbReference>
<keyword evidence="8" id="KW-0963">Cytoplasm</keyword>
<comment type="catalytic activity">
    <reaction evidence="1 8">
        <text>Endonucleolytic cleavage to 5'-phosphomonoester.</text>
        <dbReference type="EC" id="3.1.26.3"/>
    </reaction>
</comment>
<dbReference type="InterPro" id="IPR011907">
    <property type="entry name" value="RNase_III"/>
</dbReference>
<feature type="domain" description="RNase III" evidence="10">
    <location>
        <begin position="36"/>
        <end position="148"/>
    </location>
</feature>
<reference evidence="11 12" key="1">
    <citation type="submission" date="2020-10" db="EMBL/GenBank/DDBJ databases">
        <title>Novel species in genus Corynebacterium.</title>
        <authorList>
            <person name="Zhang G."/>
        </authorList>
    </citation>
    <scope>NUCLEOTIDE SEQUENCE [LARGE SCALE GENOMIC DNA]</scope>
    <source>
        <strain evidence="11 12">DSM 45110</strain>
    </source>
</reference>
<keyword evidence="4 8" id="KW-0540">Nuclease</keyword>
<comment type="caution">
    <text evidence="11">The sequence shown here is derived from an EMBL/GenBank/DDBJ whole genome shotgun (WGS) entry which is preliminary data.</text>
</comment>
<dbReference type="Gene3D" id="1.10.1520.10">
    <property type="entry name" value="Ribonuclease III domain"/>
    <property type="match status" value="1"/>
</dbReference>